<dbReference type="Pfam" id="PF09186">
    <property type="entry name" value="DUF1949"/>
    <property type="match status" value="1"/>
</dbReference>
<evidence type="ECO:0000259" key="2">
    <source>
        <dbReference type="Pfam" id="PF01205"/>
    </source>
</evidence>
<feature type="domain" description="Impact N-terminal" evidence="2">
    <location>
        <begin position="17"/>
        <end position="122"/>
    </location>
</feature>
<evidence type="ECO:0000313" key="4">
    <source>
        <dbReference type="EMBL" id="MDM7858089.1"/>
    </source>
</evidence>
<dbReference type="SUPFAM" id="SSF54980">
    <property type="entry name" value="EF-G C-terminal domain-like"/>
    <property type="match status" value="1"/>
</dbReference>
<dbReference type="PANTHER" id="PTHR16301:SF20">
    <property type="entry name" value="IMPACT FAMILY MEMBER YIGZ"/>
    <property type="match status" value="1"/>
</dbReference>
<dbReference type="InterPro" id="IPR023582">
    <property type="entry name" value="Impact"/>
</dbReference>
<comment type="caution">
    <text evidence="4">The sequence shown here is derived from an EMBL/GenBank/DDBJ whole genome shotgun (WGS) entry which is preliminary data.</text>
</comment>
<evidence type="ECO:0000259" key="3">
    <source>
        <dbReference type="Pfam" id="PF09186"/>
    </source>
</evidence>
<reference evidence="4 5" key="1">
    <citation type="submission" date="2023-06" db="EMBL/GenBank/DDBJ databases">
        <title>Thiopseudomonas sp. CY1220 draft genome sequence.</title>
        <authorList>
            <person name="Zhao G."/>
            <person name="An M."/>
        </authorList>
    </citation>
    <scope>NUCLEOTIDE SEQUENCE [LARGE SCALE GENOMIC DNA]</scope>
    <source>
        <strain evidence="4 5">CY1220</strain>
    </source>
</reference>
<name>A0ABT7SRD5_9GAMM</name>
<keyword evidence="5" id="KW-1185">Reference proteome</keyword>
<dbReference type="Gene3D" id="3.30.230.30">
    <property type="entry name" value="Impact, N-terminal domain"/>
    <property type="match status" value="1"/>
</dbReference>
<dbReference type="InterPro" id="IPR020569">
    <property type="entry name" value="UPF0029_Impact_CS"/>
</dbReference>
<gene>
    <name evidence="4" type="ORF">QEZ41_07340</name>
</gene>
<accession>A0ABT7SRD5</accession>
<dbReference type="SUPFAM" id="SSF54211">
    <property type="entry name" value="Ribosomal protein S5 domain 2-like"/>
    <property type="match status" value="1"/>
</dbReference>
<dbReference type="NCBIfam" id="TIGR00257">
    <property type="entry name" value="IMPACT_YIGZ"/>
    <property type="match status" value="1"/>
</dbReference>
<comment type="similarity">
    <text evidence="1">Belongs to the IMPACT family.</text>
</comment>
<dbReference type="InterPro" id="IPR035647">
    <property type="entry name" value="EFG_III/V"/>
</dbReference>
<dbReference type="Proteomes" id="UP001241056">
    <property type="component" value="Unassembled WGS sequence"/>
</dbReference>
<dbReference type="EMBL" id="JAUCDY010000007">
    <property type="protein sequence ID" value="MDM7858089.1"/>
    <property type="molecule type" value="Genomic_DNA"/>
</dbReference>
<proteinExistence type="inferred from homology"/>
<dbReference type="PANTHER" id="PTHR16301">
    <property type="entry name" value="IMPACT-RELATED"/>
    <property type="match status" value="1"/>
</dbReference>
<protein>
    <submittedName>
        <fullName evidence="4">YigZ family protein</fullName>
    </submittedName>
</protein>
<dbReference type="InterPro" id="IPR001498">
    <property type="entry name" value="Impact_N"/>
</dbReference>
<dbReference type="RefSeq" id="WP_289410748.1">
    <property type="nucleotide sequence ID" value="NZ_JAUCDY010000007.1"/>
</dbReference>
<organism evidence="4 5">
    <name type="scientific">Thiopseudomonas acetoxidans</name>
    <dbReference type="NCBI Taxonomy" id="3041622"/>
    <lineage>
        <taxon>Bacteria</taxon>
        <taxon>Pseudomonadati</taxon>
        <taxon>Pseudomonadota</taxon>
        <taxon>Gammaproteobacteria</taxon>
        <taxon>Pseudomonadales</taxon>
        <taxon>Pseudomonadaceae</taxon>
        <taxon>Thiopseudomonas</taxon>
    </lineage>
</organism>
<evidence type="ECO:0000313" key="5">
    <source>
        <dbReference type="Proteomes" id="UP001241056"/>
    </source>
</evidence>
<dbReference type="InterPro" id="IPR020568">
    <property type="entry name" value="Ribosomal_Su5_D2-typ_SF"/>
</dbReference>
<dbReference type="PROSITE" id="PS00910">
    <property type="entry name" value="UPF0029"/>
    <property type="match status" value="1"/>
</dbReference>
<dbReference type="InterPro" id="IPR036956">
    <property type="entry name" value="Impact_N_sf"/>
</dbReference>
<dbReference type="InterPro" id="IPR015796">
    <property type="entry name" value="Impact_YigZ-like"/>
</dbReference>
<dbReference type="InterPro" id="IPR015269">
    <property type="entry name" value="UPF0029_Impact_C"/>
</dbReference>
<sequence length="198" mass="21979">MSYWQAENSASFTLEIKKSRFIALAYPCASREQALAFLEQAKTDYPDARHHCWAYVVGDPNNAANMAANDDGEPSGTAGKPILNVLQHKNIGDLMLIVVRYFGGIKLGAGGLLRAYGQAADGVVQALQLVRPIAMQEWLVNCNFAQEQYLRYWLEQQCGQLLDIHYSDQVQAKVLLPQTVALPDEQLAAQAIHFRIGE</sequence>
<dbReference type="Pfam" id="PF01205">
    <property type="entry name" value="Impact_N"/>
    <property type="match status" value="1"/>
</dbReference>
<evidence type="ECO:0000256" key="1">
    <source>
        <dbReference type="ARBA" id="ARBA00007665"/>
    </source>
</evidence>
<feature type="domain" description="UPF0029" evidence="3">
    <location>
        <begin position="140"/>
        <end position="179"/>
    </location>
</feature>